<dbReference type="EMBL" id="MOOV01000118">
    <property type="protein sequence ID" value="OUB99489.1"/>
    <property type="molecule type" value="Genomic_DNA"/>
</dbReference>
<sequence>MEVELLKRYEPYMGKHNVKIGEILVFKFRTLSNAISEIIGEVISFGVTKDGIEYLEVDVGSKRTKKYVI</sequence>
<comment type="caution">
    <text evidence="1">The sequence shown here is derived from an EMBL/GenBank/DDBJ whole genome shotgun (WGS) entry which is preliminary data.</text>
</comment>
<gene>
    <name evidence="1" type="ORF">BK784_15760</name>
</gene>
<organism evidence="1 2">
    <name type="scientific">Bacillus thuringiensis subsp. medellin</name>
    <dbReference type="NCBI Taxonomy" id="79672"/>
    <lineage>
        <taxon>Bacteria</taxon>
        <taxon>Bacillati</taxon>
        <taxon>Bacillota</taxon>
        <taxon>Bacilli</taxon>
        <taxon>Bacillales</taxon>
        <taxon>Bacillaceae</taxon>
        <taxon>Bacillus</taxon>
        <taxon>Bacillus cereus group</taxon>
    </lineage>
</organism>
<dbReference type="Proteomes" id="UP000195160">
    <property type="component" value="Unassembled WGS sequence"/>
</dbReference>
<accession>A0A9X6RG47</accession>
<protein>
    <submittedName>
        <fullName evidence="1">Uncharacterized protein</fullName>
    </submittedName>
</protein>
<reference evidence="1 2" key="1">
    <citation type="submission" date="2016-10" db="EMBL/GenBank/DDBJ databases">
        <title>Comparative genomics of Bacillus thuringiensis reveals a path to pathogens against multiple invertebrate hosts.</title>
        <authorList>
            <person name="Zheng J."/>
            <person name="Gao Q."/>
            <person name="Liu H."/>
            <person name="Peng D."/>
            <person name="Ruan L."/>
            <person name="Sun M."/>
        </authorList>
    </citation>
    <scope>NUCLEOTIDE SEQUENCE [LARGE SCALE GENOMIC DNA]</scope>
    <source>
        <strain evidence="1">T30001</strain>
    </source>
</reference>
<evidence type="ECO:0000313" key="1">
    <source>
        <dbReference type="EMBL" id="OUB99489.1"/>
    </source>
</evidence>
<proteinExistence type="predicted"/>
<evidence type="ECO:0000313" key="2">
    <source>
        <dbReference type="Proteomes" id="UP000195160"/>
    </source>
</evidence>
<name>A0A9X6RG47_BACTV</name>
<dbReference type="AlphaFoldDB" id="A0A9X6RG47"/>